<accession>A0ABW5YVX8</accession>
<dbReference type="Proteomes" id="UP001597509">
    <property type="component" value="Unassembled WGS sequence"/>
</dbReference>
<name>A0ABW5YVX8_9SPHI</name>
<gene>
    <name evidence="2" type="ORF">ACFS6I_07835</name>
</gene>
<dbReference type="Gene3D" id="3.40.710.10">
    <property type="entry name" value="DD-peptidase/beta-lactamase superfamily"/>
    <property type="match status" value="1"/>
</dbReference>
<feature type="domain" description="Penicillin-binding protein transpeptidase" evidence="1">
    <location>
        <begin position="79"/>
        <end position="260"/>
    </location>
</feature>
<dbReference type="RefSeq" id="WP_380919415.1">
    <property type="nucleotide sequence ID" value="NZ_JBHUPE010000004.1"/>
</dbReference>
<proteinExistence type="predicted"/>
<dbReference type="SUPFAM" id="SSF56601">
    <property type="entry name" value="beta-lactamase/transpeptidase-like"/>
    <property type="match status" value="1"/>
</dbReference>
<dbReference type="Pfam" id="PF00905">
    <property type="entry name" value="Transpeptidase"/>
    <property type="match status" value="1"/>
</dbReference>
<sequence length="286" mass="33434">MKVYLRTALLIGICFLNSCMPTKRVTDHSFSRSDEKILIRPDFGKYFSNCQVEGSTVIYDNTNKTWICSDMEDAKTENLPASTFKIVNLLIALETRVIMNENDIVKWPGQTDTVKYGYRPDIYHDMTVKEAFKLSAGWVFVELAKKIGKERYKQYLSFAKYGNLNLSHADDDFWNFGAFKISPINQVDFLRRLYNEELPFSKENQQIVKNVMVTEQTDSYIIHSKTGWTKENDINTGWWVGYIERNNKAYFFATRLLQDRKLNLSNFGNCRKDITMAIFKELKIMD</sequence>
<protein>
    <submittedName>
        <fullName evidence="2">Penicillin-binding transpeptidase domain-containing protein</fullName>
    </submittedName>
</protein>
<keyword evidence="3" id="KW-1185">Reference proteome</keyword>
<dbReference type="InterPro" id="IPR012338">
    <property type="entry name" value="Beta-lactam/transpept-like"/>
</dbReference>
<evidence type="ECO:0000313" key="3">
    <source>
        <dbReference type="Proteomes" id="UP001597509"/>
    </source>
</evidence>
<comment type="caution">
    <text evidence="2">The sequence shown here is derived from an EMBL/GenBank/DDBJ whole genome shotgun (WGS) entry which is preliminary data.</text>
</comment>
<evidence type="ECO:0000313" key="2">
    <source>
        <dbReference type="EMBL" id="MFD2903828.1"/>
    </source>
</evidence>
<evidence type="ECO:0000259" key="1">
    <source>
        <dbReference type="Pfam" id="PF00905"/>
    </source>
</evidence>
<dbReference type="InterPro" id="IPR001460">
    <property type="entry name" value="PCN-bd_Tpept"/>
</dbReference>
<reference evidence="3" key="1">
    <citation type="journal article" date="2019" name="Int. J. Syst. Evol. Microbiol.">
        <title>The Global Catalogue of Microorganisms (GCM) 10K type strain sequencing project: providing services to taxonomists for standard genome sequencing and annotation.</title>
        <authorList>
            <consortium name="The Broad Institute Genomics Platform"/>
            <consortium name="The Broad Institute Genome Sequencing Center for Infectious Disease"/>
            <person name="Wu L."/>
            <person name="Ma J."/>
        </authorList>
    </citation>
    <scope>NUCLEOTIDE SEQUENCE [LARGE SCALE GENOMIC DNA]</scope>
    <source>
        <strain evidence="3">KCTC 22209</strain>
    </source>
</reference>
<organism evidence="2 3">
    <name type="scientific">Sphingobacterium anhuiense</name>
    <dbReference type="NCBI Taxonomy" id="493780"/>
    <lineage>
        <taxon>Bacteria</taxon>
        <taxon>Pseudomonadati</taxon>
        <taxon>Bacteroidota</taxon>
        <taxon>Sphingobacteriia</taxon>
        <taxon>Sphingobacteriales</taxon>
        <taxon>Sphingobacteriaceae</taxon>
        <taxon>Sphingobacterium</taxon>
    </lineage>
</organism>
<dbReference type="EMBL" id="JBHUPE010000004">
    <property type="protein sequence ID" value="MFD2903828.1"/>
    <property type="molecule type" value="Genomic_DNA"/>
</dbReference>